<organism evidence="2 3">
    <name type="scientific">Moumouvirus australiensis</name>
    <dbReference type="NCBI Taxonomy" id="2109587"/>
    <lineage>
        <taxon>Viruses</taxon>
        <taxon>Varidnaviria</taxon>
        <taxon>Bamfordvirae</taxon>
        <taxon>Nucleocytoviricota</taxon>
        <taxon>Megaviricetes</taxon>
        <taxon>Imitervirales</taxon>
        <taxon>Mimiviridae</taxon>
        <taxon>Megamimivirinae</taxon>
        <taxon>Moumouvirus</taxon>
        <taxon>Moumouvirus australiense</taxon>
    </lineage>
</organism>
<dbReference type="SUPFAM" id="SSF52833">
    <property type="entry name" value="Thioredoxin-like"/>
    <property type="match status" value="1"/>
</dbReference>
<evidence type="ECO:0000313" key="3">
    <source>
        <dbReference type="Proteomes" id="UP000289600"/>
    </source>
</evidence>
<reference evidence="3" key="1">
    <citation type="submission" date="2018-01" db="EMBL/GenBank/DDBJ databases">
        <title>Testimony of 'menage a trois' revealed by the proteome of Megavirus virophage.</title>
        <authorList>
            <person name="Jeudy S."/>
            <person name="Bertaux L."/>
            <person name="Alempic J.-M."/>
            <person name="Lartigue A."/>
            <person name="Legendre M."/>
            <person name="Philippe N."/>
            <person name="Beucher L."/>
            <person name="Biondi E."/>
            <person name="Juul S."/>
            <person name="Turner D."/>
            <person name="Coute Y."/>
            <person name="Claverie J.-M."/>
            <person name="Abergel C."/>
        </authorList>
    </citation>
    <scope>NUCLEOTIDE SEQUENCE [LARGE SCALE GENOMIC DNA]</scope>
</reference>
<evidence type="ECO:0000259" key="1">
    <source>
        <dbReference type="Pfam" id="PF00462"/>
    </source>
</evidence>
<accession>A0A2P1EL51</accession>
<keyword evidence="3" id="KW-1185">Reference proteome</keyword>
<dbReference type="PROSITE" id="PS51354">
    <property type="entry name" value="GLUTAREDOXIN_2"/>
    <property type="match status" value="1"/>
</dbReference>
<proteinExistence type="predicted"/>
<dbReference type="InterPro" id="IPR036249">
    <property type="entry name" value="Thioredoxin-like_sf"/>
</dbReference>
<dbReference type="InterPro" id="IPR002109">
    <property type="entry name" value="Glutaredoxin"/>
</dbReference>
<evidence type="ECO:0000313" key="2">
    <source>
        <dbReference type="EMBL" id="AVL94621.1"/>
    </source>
</evidence>
<sequence length="105" mass="11784">MQSIPPIISKIVDADPNTFIIFFVPECPYCQRALGILRNSGLAYKGYDINSINGNMPRLLDVLNQYAYLTNFNSTHATKPVIFINGQFLGGSDDLAKYLENQFSF</sequence>
<dbReference type="EMBL" id="MG807320">
    <property type="protein sequence ID" value="AVL94621.1"/>
    <property type="molecule type" value="Genomic_DNA"/>
</dbReference>
<protein>
    <submittedName>
        <fullName evidence="2">Putative glutaredoxin</fullName>
    </submittedName>
</protein>
<dbReference type="InterPro" id="IPR011767">
    <property type="entry name" value="GLR_AS"/>
</dbReference>
<dbReference type="PROSITE" id="PS00195">
    <property type="entry name" value="GLUTAREDOXIN_1"/>
    <property type="match status" value="1"/>
</dbReference>
<gene>
    <name evidence="2" type="ORF">mc_235</name>
</gene>
<feature type="domain" description="Glutaredoxin" evidence="1">
    <location>
        <begin position="21"/>
        <end position="88"/>
    </location>
</feature>
<dbReference type="Gene3D" id="3.40.30.10">
    <property type="entry name" value="Glutaredoxin"/>
    <property type="match status" value="1"/>
</dbReference>
<dbReference type="Pfam" id="PF00462">
    <property type="entry name" value="Glutaredoxin"/>
    <property type="match status" value="1"/>
</dbReference>
<dbReference type="Proteomes" id="UP000289600">
    <property type="component" value="Segment"/>
</dbReference>
<name>A0A2P1EL51_9VIRU</name>